<evidence type="ECO:0000256" key="1">
    <source>
        <dbReference type="ARBA" id="ARBA00006153"/>
    </source>
</evidence>
<comment type="cofactor">
    <cofactor evidence="3">
        <name>Mn(2+)</name>
        <dbReference type="ChEBI" id="CHEBI:29035"/>
    </cofactor>
    <text evidence="3">The Mn(2+) ion enhances activity.</text>
</comment>
<evidence type="ECO:0000256" key="3">
    <source>
        <dbReference type="PIRSR" id="PIRSR005962-1"/>
    </source>
</evidence>
<dbReference type="SUPFAM" id="SSF55031">
    <property type="entry name" value="Bacterial exopeptidase dimerisation domain"/>
    <property type="match status" value="1"/>
</dbReference>
<dbReference type="PANTHER" id="PTHR11014">
    <property type="entry name" value="PEPTIDASE M20 FAMILY MEMBER"/>
    <property type="match status" value="1"/>
</dbReference>
<dbReference type="InterPro" id="IPR036264">
    <property type="entry name" value="Bact_exopeptidase_dim_dom"/>
</dbReference>
<protein>
    <submittedName>
        <fullName evidence="5">Amidohydrolase</fullName>
    </submittedName>
</protein>
<feature type="binding site" evidence="3">
    <location>
        <position position="167"/>
    </location>
    <ligand>
        <name>Mn(2+)</name>
        <dbReference type="ChEBI" id="CHEBI:29035"/>
        <label>2</label>
    </ligand>
</feature>
<keyword evidence="3" id="KW-0479">Metal-binding</keyword>
<evidence type="ECO:0000256" key="2">
    <source>
        <dbReference type="ARBA" id="ARBA00022801"/>
    </source>
</evidence>
<organism evidence="5 6">
    <name type="scientific">Aminivibrio pyruvatiphilus</name>
    <dbReference type="NCBI Taxonomy" id="1005740"/>
    <lineage>
        <taxon>Bacteria</taxon>
        <taxon>Thermotogati</taxon>
        <taxon>Synergistota</taxon>
        <taxon>Synergistia</taxon>
        <taxon>Synergistales</taxon>
        <taxon>Aminobacteriaceae</taxon>
        <taxon>Aminivibrio</taxon>
    </lineage>
</organism>
<accession>A0A4R8M795</accession>
<dbReference type="AlphaFoldDB" id="A0A4R8M795"/>
<evidence type="ECO:0000313" key="6">
    <source>
        <dbReference type="Proteomes" id="UP000295066"/>
    </source>
</evidence>
<dbReference type="Gene3D" id="3.30.70.360">
    <property type="match status" value="1"/>
</dbReference>
<feature type="binding site" evidence="3">
    <location>
        <position position="105"/>
    </location>
    <ligand>
        <name>Mn(2+)</name>
        <dbReference type="ChEBI" id="CHEBI:29035"/>
        <label>2</label>
    </ligand>
</feature>
<evidence type="ECO:0000313" key="5">
    <source>
        <dbReference type="EMBL" id="TDY59877.1"/>
    </source>
</evidence>
<dbReference type="InterPro" id="IPR011650">
    <property type="entry name" value="Peptidase_M20_dimer"/>
</dbReference>
<reference evidence="5 6" key="1">
    <citation type="submission" date="2019-03" db="EMBL/GenBank/DDBJ databases">
        <title>Genomic Encyclopedia of Type Strains, Phase IV (KMG-IV): sequencing the most valuable type-strain genomes for metagenomic binning, comparative biology and taxonomic classification.</title>
        <authorList>
            <person name="Goeker M."/>
        </authorList>
    </citation>
    <scope>NUCLEOTIDE SEQUENCE [LARGE SCALE GENOMIC DNA]</scope>
    <source>
        <strain evidence="5 6">DSM 25964</strain>
    </source>
</reference>
<dbReference type="Gene3D" id="3.40.630.10">
    <property type="entry name" value="Zn peptidases"/>
    <property type="match status" value="1"/>
</dbReference>
<proteinExistence type="inferred from homology"/>
<dbReference type="FunFam" id="3.30.70.360:FF:000014">
    <property type="entry name" value="N-acyl-L-amino acid amidohydrolase"/>
    <property type="match status" value="1"/>
</dbReference>
<feature type="binding site" evidence="3">
    <location>
        <position position="369"/>
    </location>
    <ligand>
        <name>Mn(2+)</name>
        <dbReference type="ChEBI" id="CHEBI:29035"/>
        <label>2</label>
    </ligand>
</feature>
<name>A0A4R8M795_9BACT</name>
<feature type="binding site" evidence="3">
    <location>
        <position position="103"/>
    </location>
    <ligand>
        <name>Mn(2+)</name>
        <dbReference type="ChEBI" id="CHEBI:29035"/>
        <label>2</label>
    </ligand>
</feature>
<dbReference type="EMBL" id="SORI01000010">
    <property type="protein sequence ID" value="TDY59877.1"/>
    <property type="molecule type" value="Genomic_DNA"/>
</dbReference>
<evidence type="ECO:0000259" key="4">
    <source>
        <dbReference type="Pfam" id="PF07687"/>
    </source>
</evidence>
<dbReference type="Pfam" id="PF01546">
    <property type="entry name" value="Peptidase_M20"/>
    <property type="match status" value="1"/>
</dbReference>
<dbReference type="RefSeq" id="WP_243833875.1">
    <property type="nucleotide sequence ID" value="NZ_SORI01000010.1"/>
</dbReference>
<keyword evidence="3" id="KW-0464">Manganese</keyword>
<dbReference type="PIRSF" id="PIRSF005962">
    <property type="entry name" value="Pept_M20D_amidohydro"/>
    <property type="match status" value="1"/>
</dbReference>
<dbReference type="InterPro" id="IPR017439">
    <property type="entry name" value="Amidohydrolase"/>
</dbReference>
<sequence length="398" mass="42167">MHQELKPVIARYLDKITDLRCRIHREPELSNQESGTAALVAGVLRETGMEVIEGIGGNGVAGILRGAEDGPCVALRADMDALPMEEKTGHPCASTIKGVMHACGHDVHTAALLGAALVLSDLKDRIRGTVKFIFQPAEEANPTGGAPGMISGGVLENPAVDAIFGMHVWPSLETGTVGTKEGPLMGASDRLFLTVRGKGSHGSEPENGVDAIAIAAHVITALQTVVSRNVSPLDAAVVSIGTIRGGNRYNVIADEVILEGTVRTVSPETQEKMPSRIESIAAGVARGMGGDCEMEYVKGYPPLMNDPDLTRLALSTLSGIIGEEKIVRVEKPALGGEDFSFFSRKIPAQFMWLGCRPVEVAKEDMAPLHNNRFLPDEKAIPLGVEILVACALDYLAAN</sequence>
<dbReference type="Pfam" id="PF07687">
    <property type="entry name" value="M20_dimer"/>
    <property type="match status" value="1"/>
</dbReference>
<comment type="similarity">
    <text evidence="1">Belongs to the peptidase M20 family.</text>
</comment>
<comment type="caution">
    <text evidence="5">The sequence shown here is derived from an EMBL/GenBank/DDBJ whole genome shotgun (WGS) entry which is preliminary data.</text>
</comment>
<feature type="binding site" evidence="3">
    <location>
        <position position="139"/>
    </location>
    <ligand>
        <name>Mn(2+)</name>
        <dbReference type="ChEBI" id="CHEBI:29035"/>
        <label>2</label>
    </ligand>
</feature>
<dbReference type="GO" id="GO:0046872">
    <property type="term" value="F:metal ion binding"/>
    <property type="evidence" value="ECO:0007669"/>
    <property type="project" value="UniProtKB-KW"/>
</dbReference>
<dbReference type="InterPro" id="IPR002933">
    <property type="entry name" value="Peptidase_M20"/>
</dbReference>
<gene>
    <name evidence="5" type="ORF">C8D99_1102</name>
</gene>
<dbReference type="Proteomes" id="UP000295066">
    <property type="component" value="Unassembled WGS sequence"/>
</dbReference>
<dbReference type="PANTHER" id="PTHR11014:SF63">
    <property type="entry name" value="METALLOPEPTIDASE, PUTATIVE (AFU_ORTHOLOGUE AFUA_6G09600)-RELATED"/>
    <property type="match status" value="1"/>
</dbReference>
<dbReference type="GO" id="GO:0016787">
    <property type="term" value="F:hydrolase activity"/>
    <property type="evidence" value="ECO:0007669"/>
    <property type="project" value="UniProtKB-KW"/>
</dbReference>
<dbReference type="SUPFAM" id="SSF53187">
    <property type="entry name" value="Zn-dependent exopeptidases"/>
    <property type="match status" value="1"/>
</dbReference>
<dbReference type="NCBIfam" id="TIGR01891">
    <property type="entry name" value="amidohydrolases"/>
    <property type="match status" value="1"/>
</dbReference>
<keyword evidence="6" id="KW-1185">Reference proteome</keyword>
<keyword evidence="2 5" id="KW-0378">Hydrolase</keyword>
<feature type="domain" description="Peptidase M20 dimerisation" evidence="4">
    <location>
        <begin position="193"/>
        <end position="282"/>
    </location>
</feature>